<feature type="transmembrane region" description="Helical" evidence="2">
    <location>
        <begin position="217"/>
        <end position="237"/>
    </location>
</feature>
<accession>A0ABR6U6C8</accession>
<feature type="transmembrane region" description="Helical" evidence="2">
    <location>
        <begin position="147"/>
        <end position="168"/>
    </location>
</feature>
<evidence type="ECO:0000256" key="2">
    <source>
        <dbReference type="SAM" id="Phobius"/>
    </source>
</evidence>
<evidence type="ECO:0000313" key="3">
    <source>
        <dbReference type="EMBL" id="MBC2959987.1"/>
    </source>
</evidence>
<dbReference type="Proteomes" id="UP000604001">
    <property type="component" value="Unassembled WGS sequence"/>
</dbReference>
<feature type="transmembrane region" description="Helical" evidence="2">
    <location>
        <begin position="114"/>
        <end position="135"/>
    </location>
</feature>
<name>A0ABR6U6C8_9ACTN</name>
<dbReference type="RefSeq" id="WP_186345244.1">
    <property type="nucleotide sequence ID" value="NZ_BMMR01000003.1"/>
</dbReference>
<proteinExistence type="predicted"/>
<sequence>MPSSALVARPAPTPGPPPTRVPAPAPRSHGGLGPGWPIVVLLAGYPVWWLLGLDSFLPLALAVPMLHQLRQRRTLVLPAGVGWWALFCCWVLLGGALLWTDAPDAVPGGDSSRLLVFGFRLAWYVACGIVLVWVANTRREDLPDGRVRALLAWLFVLCTAGGIVGLLAPELEVTSLVESLLPAGLSNNAFVASLVHPQVADVQDVLGRPEPRPKAPFPFTNTWGSCLSLSLVFLLALDRRRRRWLRLAVPALLVVAAWPVVYSLNRGLWGTLVIGLLALVVLKARRGDPRAVTGLVLAAVVGLGALVASPLAQVYVDRFENQHSNERRGQLLTTTTTSVTTGSPVAGFGSTRDVQGSFASISGAATPECPACGVPPLGTQGQLWLVLFSQGWVGLGLFLAFLAAALARSRRCRTTTEVTCAFVVLFFVVQLPVYDTLGLPLYVVMVAVGLLAREQAAAGEGRHREVHRGDLRRALRRAAPVVAACGLVGATAGTALAAAPADPVHRATAVILVTPAPVYLATGTPGTPLTVDGEADPPRDITVDTEAALLVSERSLRRAAAATGEDVAELREAVAVTAAPRSDVLRLTVDLPDPRDAERAADAVAASYLRERDVFLTQRRNDLVRSLTRQLAELDPGLTLLRAERERILREVDYLETSRPSVGEVVGASPAQRLPGRAEVPVASGAGLGLLAGVLLARRRRTT</sequence>
<feature type="transmembrane region" description="Helical" evidence="2">
    <location>
        <begin position="291"/>
        <end position="312"/>
    </location>
</feature>
<feature type="region of interest" description="Disordered" evidence="1">
    <location>
        <begin position="1"/>
        <end position="26"/>
    </location>
</feature>
<comment type="caution">
    <text evidence="3">The sequence shown here is derived from an EMBL/GenBank/DDBJ whole genome shotgun (WGS) entry which is preliminary data.</text>
</comment>
<keyword evidence="2" id="KW-0812">Transmembrane</keyword>
<evidence type="ECO:0000256" key="1">
    <source>
        <dbReference type="SAM" id="MobiDB-lite"/>
    </source>
</evidence>
<feature type="transmembrane region" description="Helical" evidence="2">
    <location>
        <begin position="414"/>
        <end position="433"/>
    </location>
</feature>
<gene>
    <name evidence="3" type="ORF">H7344_06735</name>
</gene>
<feature type="transmembrane region" description="Helical" evidence="2">
    <location>
        <begin position="383"/>
        <end position="407"/>
    </location>
</feature>
<feature type="transmembrane region" description="Helical" evidence="2">
    <location>
        <begin position="267"/>
        <end position="284"/>
    </location>
</feature>
<feature type="transmembrane region" description="Helical" evidence="2">
    <location>
        <begin position="680"/>
        <end position="697"/>
    </location>
</feature>
<dbReference type="EMBL" id="JACMYC010000003">
    <property type="protein sequence ID" value="MBC2959987.1"/>
    <property type="molecule type" value="Genomic_DNA"/>
</dbReference>
<evidence type="ECO:0000313" key="4">
    <source>
        <dbReference type="Proteomes" id="UP000604001"/>
    </source>
</evidence>
<dbReference type="InterPro" id="IPR051533">
    <property type="entry name" value="WaaL-like"/>
</dbReference>
<feature type="transmembrane region" description="Helical" evidence="2">
    <location>
        <begin position="36"/>
        <end position="63"/>
    </location>
</feature>
<keyword evidence="2" id="KW-0472">Membrane</keyword>
<dbReference type="PANTHER" id="PTHR37422">
    <property type="entry name" value="TEICHURONIC ACID BIOSYNTHESIS PROTEIN TUAE"/>
    <property type="match status" value="1"/>
</dbReference>
<feature type="compositionally biased region" description="Pro residues" evidence="1">
    <location>
        <begin position="11"/>
        <end position="25"/>
    </location>
</feature>
<protein>
    <submittedName>
        <fullName evidence="3">Uncharacterized protein</fullName>
    </submittedName>
</protein>
<feature type="transmembrane region" description="Helical" evidence="2">
    <location>
        <begin position="244"/>
        <end position="261"/>
    </location>
</feature>
<reference evidence="3 4" key="1">
    <citation type="submission" date="2020-08" db="EMBL/GenBank/DDBJ databases">
        <title>novel species in genus Nocardioides.</title>
        <authorList>
            <person name="Zhang G."/>
        </authorList>
    </citation>
    <scope>NUCLEOTIDE SEQUENCE [LARGE SCALE GENOMIC DNA]</scope>
    <source>
        <strain evidence="3 4">SC8A-24</strain>
    </source>
</reference>
<keyword evidence="4" id="KW-1185">Reference proteome</keyword>
<dbReference type="PANTHER" id="PTHR37422:SF13">
    <property type="entry name" value="LIPOPOLYSACCHARIDE BIOSYNTHESIS PROTEIN PA4999-RELATED"/>
    <property type="match status" value="1"/>
</dbReference>
<keyword evidence="2" id="KW-1133">Transmembrane helix</keyword>
<organism evidence="3 4">
    <name type="scientific">Nocardioides deserti</name>
    <dbReference type="NCBI Taxonomy" id="1588644"/>
    <lineage>
        <taxon>Bacteria</taxon>
        <taxon>Bacillati</taxon>
        <taxon>Actinomycetota</taxon>
        <taxon>Actinomycetes</taxon>
        <taxon>Propionibacteriales</taxon>
        <taxon>Nocardioidaceae</taxon>
        <taxon>Nocardioides</taxon>
    </lineage>
</organism>
<feature type="transmembrane region" description="Helical" evidence="2">
    <location>
        <begin position="75"/>
        <end position="99"/>
    </location>
</feature>